<dbReference type="InterPro" id="IPR027383">
    <property type="entry name" value="Znf_put"/>
</dbReference>
<dbReference type="Pfam" id="PF13490">
    <property type="entry name" value="zf-HC2"/>
    <property type="match status" value="1"/>
</dbReference>
<comment type="caution">
    <text evidence="3">The sequence shown here is derived from an EMBL/GenBank/DDBJ whole genome shotgun (WGS) entry which is preliminary data.</text>
</comment>
<keyword evidence="1" id="KW-0812">Transmembrane</keyword>
<protein>
    <recommendedName>
        <fullName evidence="2">Putative zinc-finger domain-containing protein</fullName>
    </recommendedName>
</protein>
<feature type="transmembrane region" description="Helical" evidence="1">
    <location>
        <begin position="193"/>
        <end position="212"/>
    </location>
</feature>
<name>A0A2A4AJF5_9CORY</name>
<reference evidence="3 4" key="1">
    <citation type="submission" date="2017-09" db="EMBL/GenBank/DDBJ databases">
        <title>Draft Genome Sequence of Corynebacterium accolens AH4003.</title>
        <authorList>
            <person name="Chen Y."/>
            <person name="Oosthuysen W.F."/>
            <person name="Kelley S."/>
            <person name="Horswill A."/>
        </authorList>
    </citation>
    <scope>NUCLEOTIDE SEQUENCE [LARGE SCALE GENOMIC DNA]</scope>
    <source>
        <strain evidence="3 4">AH4003</strain>
    </source>
</reference>
<keyword evidence="1" id="KW-0472">Membrane</keyword>
<evidence type="ECO:0000259" key="2">
    <source>
        <dbReference type="Pfam" id="PF13490"/>
    </source>
</evidence>
<dbReference type="AlphaFoldDB" id="A0A2A4AJF5"/>
<feature type="domain" description="Putative zinc-finger" evidence="2">
    <location>
        <begin position="5"/>
        <end position="38"/>
    </location>
</feature>
<organism evidence="3 4">
    <name type="scientific">Corynebacterium accolens</name>
    <dbReference type="NCBI Taxonomy" id="38284"/>
    <lineage>
        <taxon>Bacteria</taxon>
        <taxon>Bacillati</taxon>
        <taxon>Actinomycetota</taxon>
        <taxon>Actinomycetes</taxon>
        <taxon>Mycobacteriales</taxon>
        <taxon>Corynebacteriaceae</taxon>
        <taxon>Corynebacterium</taxon>
    </lineage>
</organism>
<feature type="transmembrane region" description="Helical" evidence="1">
    <location>
        <begin position="164"/>
        <end position="181"/>
    </location>
</feature>
<dbReference type="EMBL" id="NWBP01000016">
    <property type="protein sequence ID" value="PCC83053.1"/>
    <property type="molecule type" value="Genomic_DNA"/>
</dbReference>
<evidence type="ECO:0000313" key="4">
    <source>
        <dbReference type="Proteomes" id="UP000218690"/>
    </source>
</evidence>
<sequence length="231" mass="24712">MLTHEEIQAAISAQLDGEPTDVSSDVIETHVESCEQCRAYRDKAAALSRSLSFVESAEGMAPPQDLSEVIIAGVEPEWRRASSARQTTLTVARVALVVLGLLFSIWAIFVVVSASGLAVTGAEGTLDPTADPERARLLIEGAALRFGLAIGLFFAAWRPASVPGMLPVAATMFAFLFGFTMRDIALGTIMMSQIYILLATGISAIVLAWAWVAHKGYSAADFWRSLSANPH</sequence>
<evidence type="ECO:0000256" key="1">
    <source>
        <dbReference type="SAM" id="Phobius"/>
    </source>
</evidence>
<accession>A0A2A4AJF5</accession>
<proteinExistence type="predicted"/>
<evidence type="ECO:0000313" key="3">
    <source>
        <dbReference type="EMBL" id="PCC83053.1"/>
    </source>
</evidence>
<feature type="transmembrane region" description="Helical" evidence="1">
    <location>
        <begin position="94"/>
        <end position="117"/>
    </location>
</feature>
<dbReference type="Proteomes" id="UP000218690">
    <property type="component" value="Unassembled WGS sequence"/>
</dbReference>
<gene>
    <name evidence="3" type="ORF">COM45_04430</name>
</gene>
<keyword evidence="1" id="KW-1133">Transmembrane helix</keyword>